<evidence type="ECO:0000256" key="3">
    <source>
        <dbReference type="ARBA" id="ARBA00022694"/>
    </source>
</evidence>
<gene>
    <name evidence="9" type="ORF">INT44_007765</name>
</gene>
<keyword evidence="7" id="KW-0496">Mitochondrion</keyword>
<dbReference type="GO" id="GO:0005739">
    <property type="term" value="C:mitochondrion"/>
    <property type="evidence" value="ECO:0007669"/>
    <property type="project" value="UniProtKB-SubCell"/>
</dbReference>
<keyword evidence="4 7" id="KW-0479">Metal-binding</keyword>
<evidence type="ECO:0000256" key="7">
    <source>
        <dbReference type="HAMAP-Rule" id="MF_03179"/>
    </source>
</evidence>
<proteinExistence type="inferred from homology"/>
<comment type="subcellular location">
    <subcellularLocation>
        <location evidence="7">Mitochondrion</location>
    </subcellularLocation>
</comment>
<dbReference type="GO" id="GO:0072670">
    <property type="term" value="P:mitochondrial tRNA threonylcarbamoyladenosine modification"/>
    <property type="evidence" value="ECO:0007669"/>
    <property type="project" value="TreeGrafter"/>
</dbReference>
<keyword evidence="2 7" id="KW-0808">Transferase</keyword>
<dbReference type="Gene3D" id="3.30.420.40">
    <property type="match status" value="2"/>
</dbReference>
<accession>A0A8H7PJQ9</accession>
<dbReference type="FunFam" id="3.30.420.40:FF:000012">
    <property type="entry name" value="tRNA N6-adenosine threonylcarbamoyltransferase"/>
    <property type="match status" value="1"/>
</dbReference>
<comment type="function">
    <text evidence="7">Required for the formation of a threonylcarbamoyl group on adenosine at position 37 (t(6)A37) in mitochondrial tRNAs that read codons beginning with adenine. Probably involved in the transfer of the threonylcarbamoyl moiety of threonylcarbamoyl-AMP (TC-AMP) to the N6 group of A37. Involved in mitochondrial genome maintenance.</text>
</comment>
<dbReference type="GO" id="GO:0061711">
    <property type="term" value="F:tRNA N(6)-L-threonylcarbamoyladenine synthase activity"/>
    <property type="evidence" value="ECO:0007669"/>
    <property type="project" value="UniProtKB-EC"/>
</dbReference>
<evidence type="ECO:0000256" key="2">
    <source>
        <dbReference type="ARBA" id="ARBA00022679"/>
    </source>
</evidence>
<dbReference type="NCBIfam" id="TIGR00329">
    <property type="entry name" value="gcp_kae1"/>
    <property type="match status" value="1"/>
</dbReference>
<dbReference type="InterPro" id="IPR000905">
    <property type="entry name" value="Gcp-like_dom"/>
</dbReference>
<organism evidence="9 10">
    <name type="scientific">Umbelopsis vinacea</name>
    <dbReference type="NCBI Taxonomy" id="44442"/>
    <lineage>
        <taxon>Eukaryota</taxon>
        <taxon>Fungi</taxon>
        <taxon>Fungi incertae sedis</taxon>
        <taxon>Mucoromycota</taxon>
        <taxon>Mucoromycotina</taxon>
        <taxon>Umbelopsidomycetes</taxon>
        <taxon>Umbelopsidales</taxon>
        <taxon>Umbelopsidaceae</taxon>
        <taxon>Umbelopsis</taxon>
    </lineage>
</organism>
<dbReference type="PANTHER" id="PTHR11735">
    <property type="entry name" value="TRNA N6-ADENOSINE THREONYLCARBAMOYLTRANSFERASE"/>
    <property type="match status" value="1"/>
</dbReference>
<dbReference type="InterPro" id="IPR017861">
    <property type="entry name" value="KAE1/TsaD"/>
</dbReference>
<dbReference type="GO" id="GO:0046872">
    <property type="term" value="F:metal ion binding"/>
    <property type="evidence" value="ECO:0007669"/>
    <property type="project" value="UniProtKB-KW"/>
</dbReference>
<dbReference type="PRINTS" id="PR00789">
    <property type="entry name" value="OSIALOPTASE"/>
</dbReference>
<evidence type="ECO:0000259" key="8">
    <source>
        <dbReference type="Pfam" id="PF00814"/>
    </source>
</evidence>
<evidence type="ECO:0000256" key="4">
    <source>
        <dbReference type="ARBA" id="ARBA00022723"/>
    </source>
</evidence>
<evidence type="ECO:0000256" key="5">
    <source>
        <dbReference type="ARBA" id="ARBA00023315"/>
    </source>
</evidence>
<name>A0A8H7PJQ9_9FUNG</name>
<comment type="cofactor">
    <cofactor evidence="7">
        <name>a divalent metal cation</name>
        <dbReference type="ChEBI" id="CHEBI:60240"/>
    </cofactor>
    <text evidence="7">Binds 1 divalent metal cation per subunit.</text>
</comment>
<feature type="domain" description="Gcp-like" evidence="8">
    <location>
        <begin position="53"/>
        <end position="364"/>
    </location>
</feature>
<evidence type="ECO:0000313" key="10">
    <source>
        <dbReference type="Proteomes" id="UP000612746"/>
    </source>
</evidence>
<dbReference type="CDD" id="cd24134">
    <property type="entry name" value="ASKHA_NBD_OSGEPL1_QRI7_euk"/>
    <property type="match status" value="1"/>
</dbReference>
<dbReference type="EC" id="2.3.1.234" evidence="1"/>
<sequence>MNKTVQRACQLQGSFKHLTQRHFRSYSTKPLTVLGIETSCDDTTAAVVTSDRKILSEIVRTQHHLHEPLGGIVPTLASTGHMQNLPMVVREALEQANKSINDIDCVAVTRGPGLPPCLSAGMNAAKTLAAVAGKPIVGVHHMEAHALTARLTTENAMGDHLPAPAFPFMTLLVSGGHTLLLQANAVGNYDQLGSTMDDAIGEAIDKASRALGLKWAQGRRGGPGVALEQAALKGDPMRYDSMLPLPLSEREWTKKIGFSFSGLKTAMMRMVERQNITNNEQGVADAAATFQSKCIQHLEQKLRLALDQSIKQQNIPLTALVVSGGVASNNVLRSRLEVLAASYGLPLICPPPKLCTDNGVMIAWAGIERYQAGLIDDYEITTIPKWPIESLKDVVAK</sequence>
<dbReference type="OrthoDB" id="10259622at2759"/>
<comment type="caution">
    <text evidence="9">The sequence shown here is derived from an EMBL/GenBank/DDBJ whole genome shotgun (WGS) entry which is preliminary data.</text>
</comment>
<evidence type="ECO:0000256" key="1">
    <source>
        <dbReference type="ARBA" id="ARBA00012156"/>
    </source>
</evidence>
<dbReference type="InterPro" id="IPR043129">
    <property type="entry name" value="ATPase_NBD"/>
</dbReference>
<dbReference type="PANTHER" id="PTHR11735:SF6">
    <property type="entry name" value="TRNA N6-ADENOSINE THREONYLCARBAMOYLTRANSFERASE, MITOCHONDRIAL"/>
    <property type="match status" value="1"/>
</dbReference>
<keyword evidence="3 7" id="KW-0819">tRNA processing</keyword>
<evidence type="ECO:0000256" key="6">
    <source>
        <dbReference type="ARBA" id="ARBA00048117"/>
    </source>
</evidence>
<dbReference type="Pfam" id="PF00814">
    <property type="entry name" value="TsaD"/>
    <property type="match status" value="1"/>
</dbReference>
<dbReference type="EMBL" id="JAEPRA010000015">
    <property type="protein sequence ID" value="KAG2175277.1"/>
    <property type="molecule type" value="Genomic_DNA"/>
</dbReference>
<dbReference type="SUPFAM" id="SSF53067">
    <property type="entry name" value="Actin-like ATPase domain"/>
    <property type="match status" value="1"/>
</dbReference>
<reference evidence="9" key="1">
    <citation type="submission" date="2020-12" db="EMBL/GenBank/DDBJ databases">
        <title>Metabolic potential, ecology and presence of endohyphal bacteria is reflected in genomic diversity of Mucoromycotina.</title>
        <authorList>
            <person name="Muszewska A."/>
            <person name="Okrasinska A."/>
            <person name="Steczkiewicz K."/>
            <person name="Drgas O."/>
            <person name="Orlowska M."/>
            <person name="Perlinska-Lenart U."/>
            <person name="Aleksandrzak-Piekarczyk T."/>
            <person name="Szatraj K."/>
            <person name="Zielenkiewicz U."/>
            <person name="Pilsyk S."/>
            <person name="Malc E."/>
            <person name="Mieczkowski P."/>
            <person name="Kruszewska J.S."/>
            <person name="Biernat P."/>
            <person name="Pawlowska J."/>
        </authorList>
    </citation>
    <scope>NUCLEOTIDE SEQUENCE</scope>
    <source>
        <strain evidence="9">WA0000051536</strain>
    </source>
</reference>
<evidence type="ECO:0000313" key="9">
    <source>
        <dbReference type="EMBL" id="KAG2175277.1"/>
    </source>
</evidence>
<dbReference type="HAMAP" id="MF_01445">
    <property type="entry name" value="TsaD"/>
    <property type="match status" value="1"/>
</dbReference>
<keyword evidence="10" id="KW-1185">Reference proteome</keyword>
<keyword evidence="5 7" id="KW-0012">Acyltransferase</keyword>
<dbReference type="NCBIfam" id="TIGR03723">
    <property type="entry name" value="T6A_TsaD_YgjD"/>
    <property type="match status" value="1"/>
</dbReference>
<dbReference type="InterPro" id="IPR022450">
    <property type="entry name" value="TsaD"/>
</dbReference>
<dbReference type="AlphaFoldDB" id="A0A8H7PJQ9"/>
<comment type="subunit">
    <text evidence="7">Homodimer.</text>
</comment>
<dbReference type="Proteomes" id="UP000612746">
    <property type="component" value="Unassembled WGS sequence"/>
</dbReference>
<comment type="similarity">
    <text evidence="7">Belongs to the KAE1 / TsaD family.</text>
</comment>
<comment type="catalytic activity">
    <reaction evidence="6 7">
        <text>L-threonylcarbamoyladenylate + adenosine(37) in tRNA = N(6)-L-threonylcarbamoyladenosine(37) in tRNA + AMP + H(+)</text>
        <dbReference type="Rhea" id="RHEA:37059"/>
        <dbReference type="Rhea" id="RHEA-COMP:10162"/>
        <dbReference type="Rhea" id="RHEA-COMP:10163"/>
        <dbReference type="ChEBI" id="CHEBI:15378"/>
        <dbReference type="ChEBI" id="CHEBI:73682"/>
        <dbReference type="ChEBI" id="CHEBI:74411"/>
        <dbReference type="ChEBI" id="CHEBI:74418"/>
        <dbReference type="ChEBI" id="CHEBI:456215"/>
        <dbReference type="EC" id="2.3.1.234"/>
    </reaction>
</comment>
<protein>
    <recommendedName>
        <fullName evidence="1">N(6)-L-threonylcarbamoyladenine synthase</fullName>
        <ecNumber evidence="1">2.3.1.234</ecNumber>
    </recommendedName>
</protein>